<dbReference type="AlphaFoldDB" id="A0A165ZID2"/>
<dbReference type="EMBL" id="KV426295">
    <property type="protein sequence ID" value="KZV82979.1"/>
    <property type="molecule type" value="Genomic_DNA"/>
</dbReference>
<feature type="transmembrane region" description="Helical" evidence="1">
    <location>
        <begin position="123"/>
        <end position="143"/>
    </location>
</feature>
<keyword evidence="1" id="KW-0472">Membrane</keyword>
<reference evidence="3 4" key="1">
    <citation type="journal article" date="2016" name="Mol. Biol. Evol.">
        <title>Comparative Genomics of Early-Diverging Mushroom-Forming Fungi Provides Insights into the Origins of Lignocellulose Decay Capabilities.</title>
        <authorList>
            <person name="Nagy L.G."/>
            <person name="Riley R."/>
            <person name="Tritt A."/>
            <person name="Adam C."/>
            <person name="Daum C."/>
            <person name="Floudas D."/>
            <person name="Sun H."/>
            <person name="Yadav J.S."/>
            <person name="Pangilinan J."/>
            <person name="Larsson K.H."/>
            <person name="Matsuura K."/>
            <person name="Barry K."/>
            <person name="Labutti K."/>
            <person name="Kuo R."/>
            <person name="Ohm R.A."/>
            <person name="Bhattacharya S.S."/>
            <person name="Shirouzu T."/>
            <person name="Yoshinaga Y."/>
            <person name="Martin F.M."/>
            <person name="Grigoriev I.V."/>
            <person name="Hibbett D.S."/>
        </authorList>
    </citation>
    <scope>NUCLEOTIDE SEQUENCE [LARGE SCALE GENOMIC DNA]</scope>
    <source>
        <strain evidence="3 4">HHB12029</strain>
    </source>
</reference>
<evidence type="ECO:0000256" key="2">
    <source>
        <dbReference type="SAM" id="SignalP"/>
    </source>
</evidence>
<feature type="signal peptide" evidence="2">
    <location>
        <begin position="1"/>
        <end position="19"/>
    </location>
</feature>
<gene>
    <name evidence="3" type="ORF">EXIGLDRAFT_729083</name>
</gene>
<evidence type="ECO:0000313" key="3">
    <source>
        <dbReference type="EMBL" id="KZV82979.1"/>
    </source>
</evidence>
<dbReference type="Proteomes" id="UP000077266">
    <property type="component" value="Unassembled WGS sequence"/>
</dbReference>
<evidence type="ECO:0000256" key="1">
    <source>
        <dbReference type="SAM" id="Phobius"/>
    </source>
</evidence>
<proteinExistence type="predicted"/>
<feature type="chain" id="PRO_5007870030" description="Extracellular membrane protein CFEM domain-containing protein" evidence="2">
    <location>
        <begin position="20"/>
        <end position="153"/>
    </location>
</feature>
<keyword evidence="4" id="KW-1185">Reference proteome</keyword>
<keyword evidence="1" id="KW-0812">Transmembrane</keyword>
<protein>
    <recommendedName>
        <fullName evidence="5">Extracellular membrane protein CFEM domain-containing protein</fullName>
    </recommendedName>
</protein>
<accession>A0A165ZID2</accession>
<sequence length="153" mass="15987">MRFSVLLVAVVTTFASVQASWSLFGRPMDATACASSCGSQSVSNNPDAAAKCRTDSCGDSTKFQICFCSSPSLFQSVNDCMQKKCPNHAHLFQTGCDTIIAVAKTSSTPPSTPEASCTCCRGLVGFAGGVLFSSVMFVAGLIASSKLILMFQP</sequence>
<keyword evidence="1" id="KW-1133">Transmembrane helix</keyword>
<evidence type="ECO:0000313" key="4">
    <source>
        <dbReference type="Proteomes" id="UP000077266"/>
    </source>
</evidence>
<organism evidence="3 4">
    <name type="scientific">Exidia glandulosa HHB12029</name>
    <dbReference type="NCBI Taxonomy" id="1314781"/>
    <lineage>
        <taxon>Eukaryota</taxon>
        <taxon>Fungi</taxon>
        <taxon>Dikarya</taxon>
        <taxon>Basidiomycota</taxon>
        <taxon>Agaricomycotina</taxon>
        <taxon>Agaricomycetes</taxon>
        <taxon>Auriculariales</taxon>
        <taxon>Exidiaceae</taxon>
        <taxon>Exidia</taxon>
    </lineage>
</organism>
<keyword evidence="2" id="KW-0732">Signal</keyword>
<dbReference type="InParanoid" id="A0A165ZID2"/>
<name>A0A165ZID2_EXIGL</name>
<evidence type="ECO:0008006" key="5">
    <source>
        <dbReference type="Google" id="ProtNLM"/>
    </source>
</evidence>